<dbReference type="AlphaFoldDB" id="B8LYE8"/>
<accession>B8LYE8</accession>
<dbReference type="InterPro" id="IPR036420">
    <property type="entry name" value="BRCT_dom_sf"/>
</dbReference>
<dbReference type="GO" id="GO:0007095">
    <property type="term" value="P:mitotic G2 DNA damage checkpoint signaling"/>
    <property type="evidence" value="ECO:0007669"/>
    <property type="project" value="TreeGrafter"/>
</dbReference>
<feature type="region of interest" description="Disordered" evidence="2">
    <location>
        <begin position="638"/>
        <end position="675"/>
    </location>
</feature>
<dbReference type="GO" id="GO:0006270">
    <property type="term" value="P:DNA replication initiation"/>
    <property type="evidence" value="ECO:0007669"/>
    <property type="project" value="TreeGrafter"/>
</dbReference>
<keyword evidence="1" id="KW-0677">Repeat</keyword>
<dbReference type="HOGENOM" id="CLU_009893_1_1_1"/>
<dbReference type="OrthoDB" id="251770at2759"/>
<feature type="domain" description="BRCT" evidence="3">
    <location>
        <begin position="8"/>
        <end position="81"/>
    </location>
</feature>
<gene>
    <name evidence="4" type="ORF">TSTA_063560</name>
</gene>
<feature type="region of interest" description="Disordered" evidence="2">
    <location>
        <begin position="573"/>
        <end position="623"/>
    </location>
</feature>
<dbReference type="CDD" id="cd17731">
    <property type="entry name" value="BRCT_TopBP1_rpt2_like"/>
    <property type="match status" value="1"/>
</dbReference>
<feature type="domain" description="BRCT" evidence="3">
    <location>
        <begin position="415"/>
        <end position="506"/>
    </location>
</feature>
<evidence type="ECO:0000313" key="5">
    <source>
        <dbReference type="Proteomes" id="UP000001745"/>
    </source>
</evidence>
<dbReference type="eggNOG" id="KOG1929">
    <property type="taxonomic scope" value="Eukaryota"/>
</dbReference>
<dbReference type="PROSITE" id="PS50172">
    <property type="entry name" value="BRCT"/>
    <property type="match status" value="4"/>
</dbReference>
<feature type="region of interest" description="Disordered" evidence="2">
    <location>
        <begin position="799"/>
        <end position="826"/>
    </location>
</feature>
<reference evidence="5" key="1">
    <citation type="journal article" date="2015" name="Genome Announc.">
        <title>Genome sequence of the AIDS-associated pathogen Penicillium marneffei (ATCC18224) and its near taxonomic relative Talaromyces stipitatus (ATCC10500).</title>
        <authorList>
            <person name="Nierman W.C."/>
            <person name="Fedorova-Abrams N.D."/>
            <person name="Andrianopoulos A."/>
        </authorList>
    </citation>
    <scope>NUCLEOTIDE SEQUENCE [LARGE SCALE GENOMIC DNA]</scope>
    <source>
        <strain evidence="5">ATCC 10500 / CBS 375.48 / QM 6759 / NRRL 1006</strain>
    </source>
</reference>
<organism evidence="4 5">
    <name type="scientific">Talaromyces stipitatus (strain ATCC 10500 / CBS 375.48 / QM 6759 / NRRL 1006)</name>
    <name type="common">Penicillium stipitatum</name>
    <dbReference type="NCBI Taxonomy" id="441959"/>
    <lineage>
        <taxon>Eukaryota</taxon>
        <taxon>Fungi</taxon>
        <taxon>Dikarya</taxon>
        <taxon>Ascomycota</taxon>
        <taxon>Pezizomycotina</taxon>
        <taxon>Eurotiomycetes</taxon>
        <taxon>Eurotiomycetidae</taxon>
        <taxon>Eurotiales</taxon>
        <taxon>Trichocomaceae</taxon>
        <taxon>Talaromyces</taxon>
        <taxon>Talaromyces sect. Talaromyces</taxon>
    </lineage>
</organism>
<feature type="compositionally biased region" description="Polar residues" evidence="2">
    <location>
        <begin position="595"/>
        <end position="623"/>
    </location>
</feature>
<dbReference type="VEuPathDB" id="FungiDB:TSTA_063560"/>
<proteinExistence type="predicted"/>
<evidence type="ECO:0000256" key="2">
    <source>
        <dbReference type="SAM" id="MobiDB-lite"/>
    </source>
</evidence>
<feature type="compositionally biased region" description="Polar residues" evidence="2">
    <location>
        <begin position="573"/>
        <end position="586"/>
    </location>
</feature>
<feature type="region of interest" description="Disordered" evidence="2">
    <location>
        <begin position="256"/>
        <end position="283"/>
    </location>
</feature>
<dbReference type="Gene3D" id="3.40.50.10190">
    <property type="entry name" value="BRCT domain"/>
    <property type="match status" value="4"/>
</dbReference>
<dbReference type="CDD" id="cd17723">
    <property type="entry name" value="BRCT_Rad4_rpt4"/>
    <property type="match status" value="1"/>
</dbReference>
<sequence>MEGETVKNKEHPLAGVVLCFTSILPEQRSKLAEIAGQMGAIHKYDLTSDVTHLLVGETNTEKYKFVARERSDVLVLMPEWIEAVRQSWMDGGDTDLHALEQKYRLPTFYGLSICVTGFEDASYRNYLQETTIANGAEFRKDLTKTVTHLIAHQPSGQKYKFATQWQIKVVTAKWFSDSLERGMILDETRYDPLLPPHEQGVGAWNRGPLQVPIKRKTTSESSNIRSRKLRRVASSKLGEQNEGIWGDIIGSGFSSSDKGNSVSIDKRSSVDTQTKENSVAQQNKTLNNELLADRSSPVIPDERTSVEQNGFLQGCYFYIHGFTSKQVDVLRHHLVVNGANLVQHLSDFSSHNIPKNGKCLYIISSYKIPRSEVPSTDDKGFSCEQVTDMWLERCLDANSLVSPEIHVMSTPFPHMPLKGFEGLKICSTGFAGIDLLHISKMVSVMGAQYEEYLTPNVSVLISNDSRAANTEKIRHALGWGIPVVSADWLWISVQSGKMKVFEPYMLHKSTTQTKEIRHEQSKAVPERSGIKHELFSSCSEANANSHVRQTSASAFELNDSACGEIHETLKPSVSNIKMESMSSVSRPPTEGGDNKASQTPVKTVSDDNSVPQSNRSSENLESSMNRFLKKARELTRARSILGGENGSRRRRPNLGRRNSSSSSKMEFKRTDSHVSVSSIDTLNEDGYGSAVSADTDVNNQLTARLSRNLTGQSLSSLLSSSKFTRYLDSPIPENDESLDEENGTPAMTQLNYEDPNAMAAREEIMRLARRGNVNEAHVTEILKQKEAIQPQAVVDEFPQVIDHQGGRMTARRTRRSAGKQQEEGFL</sequence>
<dbReference type="CDD" id="cd17740">
    <property type="entry name" value="BRCT_Rad4_rpt1"/>
    <property type="match status" value="1"/>
</dbReference>
<evidence type="ECO:0000259" key="3">
    <source>
        <dbReference type="PROSITE" id="PS50172"/>
    </source>
</evidence>
<dbReference type="Proteomes" id="UP000001745">
    <property type="component" value="Unassembled WGS sequence"/>
</dbReference>
<dbReference type="InterPro" id="IPR001357">
    <property type="entry name" value="BRCT_dom"/>
</dbReference>
<feature type="domain" description="BRCT" evidence="3">
    <location>
        <begin position="307"/>
        <end position="408"/>
    </location>
</feature>
<dbReference type="RefSeq" id="XP_002340264.1">
    <property type="nucleotide sequence ID" value="XM_002340223.1"/>
</dbReference>
<feature type="compositionally biased region" description="Polar residues" evidence="2">
    <location>
        <begin position="270"/>
        <end position="283"/>
    </location>
</feature>
<protein>
    <submittedName>
        <fullName evidence="4">BRCT domain protein</fullName>
    </submittedName>
</protein>
<dbReference type="SUPFAM" id="SSF52113">
    <property type="entry name" value="BRCT domain"/>
    <property type="match status" value="4"/>
</dbReference>
<feature type="domain" description="BRCT" evidence="3">
    <location>
        <begin position="103"/>
        <end position="192"/>
    </location>
</feature>
<dbReference type="PhylomeDB" id="B8LYE8"/>
<name>B8LYE8_TALSN</name>
<dbReference type="FunFam" id="3.40.50.10190:FF:000010">
    <property type="entry name" value="DNA topoisomerase II binding protein 1"/>
    <property type="match status" value="1"/>
</dbReference>
<dbReference type="STRING" id="441959.B8LYE8"/>
<dbReference type="SMART" id="SM00292">
    <property type="entry name" value="BRCT"/>
    <property type="match status" value="4"/>
</dbReference>
<evidence type="ECO:0000256" key="1">
    <source>
        <dbReference type="ARBA" id="ARBA00022737"/>
    </source>
</evidence>
<dbReference type="EMBL" id="EQ962652">
    <property type="protein sequence ID" value="EED22877.1"/>
    <property type="molecule type" value="Genomic_DNA"/>
</dbReference>
<keyword evidence="5" id="KW-1185">Reference proteome</keyword>
<dbReference type="GO" id="GO:0033314">
    <property type="term" value="P:mitotic DNA replication checkpoint signaling"/>
    <property type="evidence" value="ECO:0007669"/>
    <property type="project" value="TreeGrafter"/>
</dbReference>
<dbReference type="Pfam" id="PF12738">
    <property type="entry name" value="PTCB-BRCT"/>
    <property type="match status" value="3"/>
</dbReference>
<evidence type="ECO:0000313" key="4">
    <source>
        <dbReference type="EMBL" id="EED22877.1"/>
    </source>
</evidence>
<dbReference type="PANTHER" id="PTHR13561:SF20">
    <property type="entry name" value="DNA TOPOISOMERASE 2-BINDING PROTEIN 1"/>
    <property type="match status" value="1"/>
</dbReference>
<dbReference type="PANTHER" id="PTHR13561">
    <property type="entry name" value="DNA REPLICATION REGULATOR DPB11-RELATED"/>
    <property type="match status" value="1"/>
</dbReference>
<dbReference type="InParanoid" id="B8LYE8"/>
<dbReference type="FunCoup" id="B8LYE8">
    <property type="interactions" value="28"/>
</dbReference>
<dbReference type="GeneID" id="8104268"/>
<dbReference type="InterPro" id="IPR059215">
    <property type="entry name" value="BRCT2_TopBP1-like"/>
</dbReference>